<reference evidence="1 2" key="1">
    <citation type="journal article" date="2016" name="Environ. Microbiol.">
        <title>New Methyloceanibacter diversity from North Sea sediments includes methanotroph containing solely the soluble methane monooxygenase.</title>
        <authorList>
            <person name="Vekeman B."/>
            <person name="Kerckhof F.M."/>
            <person name="Cremers G."/>
            <person name="de Vos P."/>
            <person name="Vandamme P."/>
            <person name="Boon N."/>
            <person name="Op den Camp H.J."/>
            <person name="Heylen K."/>
        </authorList>
    </citation>
    <scope>NUCLEOTIDE SEQUENCE [LARGE SCALE GENOMIC DNA]</scope>
    <source>
        <strain evidence="1 2">R-67176</strain>
    </source>
</reference>
<evidence type="ECO:0000313" key="2">
    <source>
        <dbReference type="Proteomes" id="UP000094172"/>
    </source>
</evidence>
<gene>
    <name evidence="1" type="ORF">AUC70_12700</name>
</gene>
<accession>A0A1E3VUA2</accession>
<dbReference type="EMBL" id="LPWE01000002">
    <property type="protein sequence ID" value="ODR97130.1"/>
    <property type="molecule type" value="Genomic_DNA"/>
</dbReference>
<dbReference type="AlphaFoldDB" id="A0A1E3VUA2"/>
<comment type="caution">
    <text evidence="1">The sequence shown here is derived from an EMBL/GenBank/DDBJ whole genome shotgun (WGS) entry which is preliminary data.</text>
</comment>
<dbReference type="Proteomes" id="UP000094172">
    <property type="component" value="Unassembled WGS sequence"/>
</dbReference>
<sequence length="69" mass="8326">MEVEKVQIVHVFTLAHMSDIHLGPLPKVKKHQLLSKRLLGYVNWHRGRKFVHRRDILDLLTRDRVQWVH</sequence>
<dbReference type="STRING" id="1774970.AUC70_12700"/>
<keyword evidence="2" id="KW-1185">Reference proteome</keyword>
<dbReference type="RefSeq" id="WP_069443138.1">
    <property type="nucleotide sequence ID" value="NZ_LPWE01000002.1"/>
</dbReference>
<evidence type="ECO:0008006" key="3">
    <source>
        <dbReference type="Google" id="ProtNLM"/>
    </source>
</evidence>
<protein>
    <recommendedName>
        <fullName evidence="3">Metallophosphoesterase</fullName>
    </recommendedName>
</protein>
<organism evidence="1 2">
    <name type="scientific">Methyloceanibacter stevinii</name>
    <dbReference type="NCBI Taxonomy" id="1774970"/>
    <lineage>
        <taxon>Bacteria</taxon>
        <taxon>Pseudomonadati</taxon>
        <taxon>Pseudomonadota</taxon>
        <taxon>Alphaproteobacteria</taxon>
        <taxon>Hyphomicrobiales</taxon>
        <taxon>Hyphomicrobiaceae</taxon>
        <taxon>Methyloceanibacter</taxon>
    </lineage>
</organism>
<evidence type="ECO:0000313" key="1">
    <source>
        <dbReference type="EMBL" id="ODR97130.1"/>
    </source>
</evidence>
<proteinExistence type="predicted"/>
<name>A0A1E3VUA2_9HYPH</name>